<reference evidence="1" key="2">
    <citation type="submission" date="2013-05" db="EMBL/GenBank/DDBJ databases">
        <authorList>
            <person name="Carter J.-M."/>
            <person name="Baker S.C."/>
            <person name="Pink R."/>
            <person name="Carter D.R.F."/>
            <person name="Collins A."/>
            <person name="Tomlin J."/>
            <person name="Gibbs M."/>
            <person name="Breuker C.J."/>
        </authorList>
    </citation>
    <scope>NUCLEOTIDE SEQUENCE</scope>
    <source>
        <tissue evidence="1">Ovary</tissue>
    </source>
</reference>
<evidence type="ECO:0000313" key="1">
    <source>
        <dbReference type="EMBL" id="JAA85093.1"/>
    </source>
</evidence>
<proteinExistence type="predicted"/>
<accession>S4P806</accession>
<organism evidence="1">
    <name type="scientific">Pararge aegeria</name>
    <name type="common">speckled wood butterfly</name>
    <dbReference type="NCBI Taxonomy" id="116150"/>
    <lineage>
        <taxon>Eukaryota</taxon>
        <taxon>Metazoa</taxon>
        <taxon>Ecdysozoa</taxon>
        <taxon>Arthropoda</taxon>
        <taxon>Hexapoda</taxon>
        <taxon>Insecta</taxon>
        <taxon>Pterygota</taxon>
        <taxon>Neoptera</taxon>
        <taxon>Endopterygota</taxon>
        <taxon>Lepidoptera</taxon>
        <taxon>Glossata</taxon>
        <taxon>Ditrysia</taxon>
        <taxon>Papilionoidea</taxon>
        <taxon>Nymphalidae</taxon>
        <taxon>Satyrinae</taxon>
        <taxon>Satyrini</taxon>
        <taxon>Parargina</taxon>
        <taxon>Pararge</taxon>
    </lineage>
</organism>
<dbReference type="Gene3D" id="2.20.25.240">
    <property type="match status" value="1"/>
</dbReference>
<sequence>AVGDAQVTFAKNSQGKDVAVLKGYSYYKDKRCNEIWRCTRGGHCKGRFKLNSEYQLEQIFSIHDHEPSSY</sequence>
<dbReference type="EMBL" id="GAIX01007467">
    <property type="protein sequence ID" value="JAA85093.1"/>
    <property type="molecule type" value="Transcribed_RNA"/>
</dbReference>
<dbReference type="AlphaFoldDB" id="S4P806"/>
<reference evidence="1" key="1">
    <citation type="journal article" date="2013" name="BMC Genomics">
        <title>Unscrambling butterfly oogenesis.</title>
        <authorList>
            <person name="Carter J.M."/>
            <person name="Baker S.C."/>
            <person name="Pink R."/>
            <person name="Carter D.R."/>
            <person name="Collins A."/>
            <person name="Tomlin J."/>
            <person name="Gibbs M."/>
            <person name="Breuker C.J."/>
        </authorList>
    </citation>
    <scope>NUCLEOTIDE SEQUENCE</scope>
    <source>
        <tissue evidence="1">Ovary</tissue>
    </source>
</reference>
<name>S4P806_9NEOP</name>
<feature type="non-terminal residue" evidence="1">
    <location>
        <position position="1"/>
    </location>
</feature>
<protein>
    <submittedName>
        <fullName evidence="1">Uncharacterized protein</fullName>
    </submittedName>
</protein>
<feature type="non-terminal residue" evidence="1">
    <location>
        <position position="70"/>
    </location>
</feature>